<dbReference type="Pfam" id="PF00171">
    <property type="entry name" value="Aldedh"/>
    <property type="match status" value="1"/>
</dbReference>
<evidence type="ECO:0000313" key="6">
    <source>
        <dbReference type="EMBL" id="SFG47216.1"/>
    </source>
</evidence>
<organism evidence="6 7">
    <name type="scientific">Halopelagius inordinatus</name>
    <dbReference type="NCBI Taxonomy" id="553467"/>
    <lineage>
        <taxon>Archaea</taxon>
        <taxon>Methanobacteriati</taxon>
        <taxon>Methanobacteriota</taxon>
        <taxon>Stenosarchaea group</taxon>
        <taxon>Halobacteria</taxon>
        <taxon>Halobacteriales</taxon>
        <taxon>Haloferacaceae</taxon>
    </lineage>
</organism>
<keyword evidence="2 4" id="KW-0560">Oxidoreductase</keyword>
<dbReference type="PANTHER" id="PTHR11699">
    <property type="entry name" value="ALDEHYDE DEHYDROGENASE-RELATED"/>
    <property type="match status" value="1"/>
</dbReference>
<name>A0A1I2SAZ5_9EURY</name>
<dbReference type="PIRSF" id="PIRSF036492">
    <property type="entry name" value="ALDH"/>
    <property type="match status" value="1"/>
</dbReference>
<accession>A0A1I2SAZ5</accession>
<dbReference type="RefSeq" id="WP_092892027.1">
    <property type="nucleotide sequence ID" value="NZ_FOOQ01000002.1"/>
</dbReference>
<dbReference type="GO" id="GO:0006081">
    <property type="term" value="P:aldehyde metabolic process"/>
    <property type="evidence" value="ECO:0007669"/>
    <property type="project" value="InterPro"/>
</dbReference>
<evidence type="ECO:0000256" key="2">
    <source>
        <dbReference type="ARBA" id="ARBA00023002"/>
    </source>
</evidence>
<evidence type="ECO:0000259" key="5">
    <source>
        <dbReference type="Pfam" id="PF00171"/>
    </source>
</evidence>
<dbReference type="Gene3D" id="3.40.309.10">
    <property type="entry name" value="Aldehyde Dehydrogenase, Chain A, domain 2"/>
    <property type="match status" value="1"/>
</dbReference>
<feature type="domain" description="Aldehyde dehydrogenase" evidence="5">
    <location>
        <begin position="28"/>
        <end position="484"/>
    </location>
</feature>
<dbReference type="InterPro" id="IPR015590">
    <property type="entry name" value="Aldehyde_DH_dom"/>
</dbReference>
<dbReference type="EMBL" id="FOOQ01000002">
    <property type="protein sequence ID" value="SFG47216.1"/>
    <property type="molecule type" value="Genomic_DNA"/>
</dbReference>
<dbReference type="InterPro" id="IPR012394">
    <property type="entry name" value="Aldehyde_DH_NAD(P)"/>
</dbReference>
<feature type="active site" evidence="3">
    <location>
        <position position="257"/>
    </location>
</feature>
<keyword evidence="7" id="KW-1185">Reference proteome</keyword>
<dbReference type="InterPro" id="IPR016161">
    <property type="entry name" value="Ald_DH/histidinol_DH"/>
</dbReference>
<evidence type="ECO:0000256" key="4">
    <source>
        <dbReference type="RuleBase" id="RU003345"/>
    </source>
</evidence>
<evidence type="ECO:0000256" key="3">
    <source>
        <dbReference type="PROSITE-ProRule" id="PRU10007"/>
    </source>
</evidence>
<dbReference type="GO" id="GO:0016620">
    <property type="term" value="F:oxidoreductase activity, acting on the aldehyde or oxo group of donors, NAD or NADP as acceptor"/>
    <property type="evidence" value="ECO:0007669"/>
    <property type="project" value="InterPro"/>
</dbReference>
<dbReference type="SUPFAM" id="SSF53720">
    <property type="entry name" value="ALDH-like"/>
    <property type="match status" value="1"/>
</dbReference>
<dbReference type="AlphaFoldDB" id="A0A1I2SAZ5"/>
<reference evidence="7" key="1">
    <citation type="submission" date="2016-10" db="EMBL/GenBank/DDBJ databases">
        <authorList>
            <person name="Varghese N."/>
            <person name="Submissions S."/>
        </authorList>
    </citation>
    <scope>NUCLEOTIDE SEQUENCE [LARGE SCALE GENOMIC DNA]</scope>
    <source>
        <strain evidence="7">CGMCC 1.7739</strain>
    </source>
</reference>
<proteinExistence type="inferred from homology"/>
<gene>
    <name evidence="6" type="ORF">SAMN04488063_2159</name>
</gene>
<dbReference type="InterPro" id="IPR029510">
    <property type="entry name" value="Ald_DH_CS_GLU"/>
</dbReference>
<dbReference type="OrthoDB" id="6342at2157"/>
<sequence>MESSTPPSVRPDRLDALASAVETTDDRPTLAVESPYDGQTLGSVPACTGEDVESAFARAREAQAEWADRPLGDRVAVFERFHDRLLDRQSEVLDLAQAETGKSRFDAHEELLDVAATARYYANHAADHLASRRRSGAVPLLTRAVEHRRPVGVAGVISPWNYPITLAVSDAIPALLAGNAAVLKPDERTPFTALELADFLVESGLPADLVPVVTGRGSDLGEAIVAEADHVCFTGSTEVGRTVAANAGRHLTDCSLELGGKNPLLVLADADVETAARGAARGCFANAGQLCVSAERVYVDDSIREAFVDAFVRETRRLSLGASYDYDADVGSLASEAQLERVRSHVEDAVEKGATVLTGGRRRSDVGPYFYEPTVLTDVTPEMAAYGEETFGPVASVYGVSGIAEAVERANEGPYGLNASVWSEDTARAEQAAARIDAGSVNINDAYAATWASLDAPMGGVGDSGLGRRHGEQGMARFTESQTVATQRGHPLVRPEGMPRRLWVWLMNANARLGKWATSWRRGFGGE</sequence>
<evidence type="ECO:0000256" key="1">
    <source>
        <dbReference type="ARBA" id="ARBA00009986"/>
    </source>
</evidence>
<dbReference type="NCBIfam" id="NF006916">
    <property type="entry name" value="PRK09407.1"/>
    <property type="match status" value="1"/>
</dbReference>
<dbReference type="FunFam" id="3.40.309.10:FF:000009">
    <property type="entry name" value="Aldehyde dehydrogenase A"/>
    <property type="match status" value="1"/>
</dbReference>
<comment type="similarity">
    <text evidence="1 4">Belongs to the aldehyde dehydrogenase family.</text>
</comment>
<protein>
    <submittedName>
        <fullName evidence="6">Succinate-semialdehyde dehydrogenase / glutarate-semialdehyde dehydrogenase</fullName>
    </submittedName>
</protein>
<dbReference type="InterPro" id="IPR016162">
    <property type="entry name" value="Ald_DH_N"/>
</dbReference>
<dbReference type="Gene3D" id="3.40.605.10">
    <property type="entry name" value="Aldehyde Dehydrogenase, Chain A, domain 1"/>
    <property type="match status" value="1"/>
</dbReference>
<evidence type="ECO:0000313" key="7">
    <source>
        <dbReference type="Proteomes" id="UP000198876"/>
    </source>
</evidence>
<dbReference type="Proteomes" id="UP000198876">
    <property type="component" value="Unassembled WGS sequence"/>
</dbReference>
<dbReference type="STRING" id="553467.SAMN04488063_2159"/>
<dbReference type="InterPro" id="IPR016163">
    <property type="entry name" value="Ald_DH_C"/>
</dbReference>
<dbReference type="PROSITE" id="PS00687">
    <property type="entry name" value="ALDEHYDE_DEHYDR_GLU"/>
    <property type="match status" value="1"/>
</dbReference>